<comment type="cofactor">
    <cofactor evidence="2">
        <name>Fe cation</name>
        <dbReference type="ChEBI" id="CHEBI:24875"/>
    </cofactor>
    <text evidence="2">Binds 1 Fe cation per subunit.</text>
</comment>
<dbReference type="RefSeq" id="WP_053238945.1">
    <property type="nucleotide sequence ID" value="NZ_CP011125.1"/>
</dbReference>
<keyword evidence="2" id="KW-0408">Iron</keyword>
<evidence type="ECO:0000259" key="5">
    <source>
        <dbReference type="Pfam" id="PF05726"/>
    </source>
</evidence>
<evidence type="ECO:0000256" key="1">
    <source>
        <dbReference type="ARBA" id="ARBA00008416"/>
    </source>
</evidence>
<feature type="binding site" evidence="2">
    <location>
        <position position="67"/>
    </location>
    <ligand>
        <name>Fe cation</name>
        <dbReference type="ChEBI" id="CHEBI:24875"/>
    </ligand>
</feature>
<dbReference type="EMBL" id="CP011125">
    <property type="protein sequence ID" value="AKF07931.1"/>
    <property type="molecule type" value="Genomic_DNA"/>
</dbReference>
<dbReference type="Proteomes" id="UP000034883">
    <property type="component" value="Chromosome"/>
</dbReference>
<dbReference type="PIRSF" id="PIRSF006232">
    <property type="entry name" value="Pirin"/>
    <property type="match status" value="1"/>
</dbReference>
<evidence type="ECO:0000259" key="4">
    <source>
        <dbReference type="Pfam" id="PF02678"/>
    </source>
</evidence>
<proteinExistence type="inferred from homology"/>
<accession>A0A0F6W5G1</accession>
<dbReference type="Gene3D" id="2.60.120.10">
    <property type="entry name" value="Jelly Rolls"/>
    <property type="match status" value="2"/>
</dbReference>
<feature type="domain" description="Pirin N-terminal" evidence="4">
    <location>
        <begin position="28"/>
        <end position="133"/>
    </location>
</feature>
<dbReference type="InterPro" id="IPR008778">
    <property type="entry name" value="Pirin_C_dom"/>
</dbReference>
<reference evidence="6 7" key="1">
    <citation type="submission" date="2015-03" db="EMBL/GenBank/DDBJ databases">
        <title>Genome assembly of Sandaracinus amylolyticus DSM 53668.</title>
        <authorList>
            <person name="Sharma G."/>
            <person name="Subramanian S."/>
        </authorList>
    </citation>
    <scope>NUCLEOTIDE SEQUENCE [LARGE SCALE GENOMIC DNA]</scope>
    <source>
        <strain evidence="6 7">DSM 53668</strain>
    </source>
</reference>
<dbReference type="PANTHER" id="PTHR13903">
    <property type="entry name" value="PIRIN-RELATED"/>
    <property type="match status" value="1"/>
</dbReference>
<evidence type="ECO:0000313" key="6">
    <source>
        <dbReference type="EMBL" id="AKF07931.1"/>
    </source>
</evidence>
<feature type="binding site" evidence="2">
    <location>
        <position position="69"/>
    </location>
    <ligand>
        <name>Fe cation</name>
        <dbReference type="ChEBI" id="CHEBI:24875"/>
    </ligand>
</feature>
<dbReference type="InterPro" id="IPR014710">
    <property type="entry name" value="RmlC-like_jellyroll"/>
</dbReference>
<sequence length="304" mass="33659">MNENEPACIERDHAPLVIASRPRDLGGFAVRRVLPAAKRRLVGPFIFFDEMGPAEFEVGQGMDVRPHPHIGLSTLTYLFEGEVTHRDSLGTTQVILPGEVNWMTAGHGVVHSERISPEVRARGASLHGIQVWIALPREHEEIDPSFEHHAAGALPRFTHGDDAIEMTLITGHAYGHRSPVSTYSDTFYVAADAPRGGTLRLTSEHEERAIYVVRGEAAWGEDDGMRIGQGEMVVIDGKRDVPIEVTPGSRVMLLGGAHLPGERIMFWNFVSTSAERMERAKADWKSEKFPKVPGDEIERIPLPE</sequence>
<protein>
    <submittedName>
        <fullName evidence="6">Pirin-related protein</fullName>
    </submittedName>
</protein>
<dbReference type="AlphaFoldDB" id="A0A0F6W5G1"/>
<dbReference type="SUPFAM" id="SSF51182">
    <property type="entry name" value="RmlC-like cupins"/>
    <property type="match status" value="1"/>
</dbReference>
<dbReference type="CDD" id="cd02909">
    <property type="entry name" value="cupin_pirin_N"/>
    <property type="match status" value="1"/>
</dbReference>
<name>A0A0F6W5G1_9BACT</name>
<feature type="binding site" evidence="2">
    <location>
        <position position="111"/>
    </location>
    <ligand>
        <name>Fe cation</name>
        <dbReference type="ChEBI" id="CHEBI:24875"/>
    </ligand>
</feature>
<keyword evidence="7" id="KW-1185">Reference proteome</keyword>
<feature type="binding site" evidence="2">
    <location>
        <position position="113"/>
    </location>
    <ligand>
        <name>Fe cation</name>
        <dbReference type="ChEBI" id="CHEBI:24875"/>
    </ligand>
</feature>
<dbReference type="STRING" id="927083.DB32_005080"/>
<dbReference type="OrthoDB" id="9780903at2"/>
<organism evidence="6 7">
    <name type="scientific">Sandaracinus amylolyticus</name>
    <dbReference type="NCBI Taxonomy" id="927083"/>
    <lineage>
        <taxon>Bacteria</taxon>
        <taxon>Pseudomonadati</taxon>
        <taxon>Myxococcota</taxon>
        <taxon>Polyangia</taxon>
        <taxon>Polyangiales</taxon>
        <taxon>Sandaracinaceae</taxon>
        <taxon>Sandaracinus</taxon>
    </lineage>
</organism>
<dbReference type="InterPro" id="IPR011051">
    <property type="entry name" value="RmlC_Cupin_sf"/>
</dbReference>
<dbReference type="InterPro" id="IPR012093">
    <property type="entry name" value="Pirin"/>
</dbReference>
<evidence type="ECO:0000313" key="7">
    <source>
        <dbReference type="Proteomes" id="UP000034883"/>
    </source>
</evidence>
<evidence type="ECO:0000256" key="2">
    <source>
        <dbReference type="PIRSR" id="PIRSR006232-1"/>
    </source>
</evidence>
<gene>
    <name evidence="6" type="ORF">DB32_005080</name>
</gene>
<dbReference type="KEGG" id="samy:DB32_005080"/>
<dbReference type="InterPro" id="IPR003829">
    <property type="entry name" value="Pirin_N_dom"/>
</dbReference>
<evidence type="ECO:0000256" key="3">
    <source>
        <dbReference type="RuleBase" id="RU003457"/>
    </source>
</evidence>
<comment type="similarity">
    <text evidence="1 3">Belongs to the pirin family.</text>
</comment>
<keyword evidence="2" id="KW-0479">Metal-binding</keyword>
<dbReference type="Pfam" id="PF05726">
    <property type="entry name" value="Pirin_C"/>
    <property type="match status" value="1"/>
</dbReference>
<dbReference type="GO" id="GO:0046872">
    <property type="term" value="F:metal ion binding"/>
    <property type="evidence" value="ECO:0007669"/>
    <property type="project" value="UniProtKB-KW"/>
</dbReference>
<dbReference type="Pfam" id="PF02678">
    <property type="entry name" value="Pirin"/>
    <property type="match status" value="1"/>
</dbReference>
<feature type="domain" description="Pirin C-terminal" evidence="5">
    <location>
        <begin position="188"/>
        <end position="289"/>
    </location>
</feature>
<dbReference type="PANTHER" id="PTHR13903:SF8">
    <property type="entry name" value="PIRIN"/>
    <property type="match status" value="1"/>
</dbReference>